<feature type="non-terminal residue" evidence="2">
    <location>
        <position position="1"/>
    </location>
</feature>
<evidence type="ECO:0000256" key="1">
    <source>
        <dbReference type="SAM" id="MobiDB-lite"/>
    </source>
</evidence>
<evidence type="ECO:0000313" key="2">
    <source>
        <dbReference type="EMBL" id="KAG6590364.1"/>
    </source>
</evidence>
<dbReference type="AlphaFoldDB" id="A0AAV6N3M7"/>
<dbReference type="EMBL" id="JAGKQH010000010">
    <property type="protein sequence ID" value="KAG6590364.1"/>
    <property type="molecule type" value="Genomic_DNA"/>
</dbReference>
<feature type="region of interest" description="Disordered" evidence="1">
    <location>
        <begin position="1"/>
        <end position="24"/>
    </location>
</feature>
<reference evidence="2 3" key="1">
    <citation type="journal article" date="2021" name="Hortic Res">
        <title>The domestication of Cucurbita argyrosperma as revealed by the genome of its wild relative.</title>
        <authorList>
            <person name="Barrera-Redondo J."/>
            <person name="Sanchez-de la Vega G."/>
            <person name="Aguirre-Liguori J.A."/>
            <person name="Castellanos-Morales G."/>
            <person name="Gutierrez-Guerrero Y.T."/>
            <person name="Aguirre-Dugua X."/>
            <person name="Aguirre-Planter E."/>
            <person name="Tenaillon M.I."/>
            <person name="Lira-Saade R."/>
            <person name="Eguiarte L.E."/>
        </authorList>
    </citation>
    <scope>NUCLEOTIDE SEQUENCE [LARGE SCALE GENOMIC DNA]</scope>
    <source>
        <strain evidence="2">JBR-2021</strain>
    </source>
</reference>
<protein>
    <submittedName>
        <fullName evidence="2">Uncharacterized protein</fullName>
    </submittedName>
</protein>
<name>A0AAV6N3M7_9ROSI</name>
<sequence>TGGGGSTCSGARGGSSTGGKTGAA</sequence>
<gene>
    <name evidence="2" type="ORF">SDJN03_15787</name>
</gene>
<evidence type="ECO:0000313" key="3">
    <source>
        <dbReference type="Proteomes" id="UP000685013"/>
    </source>
</evidence>
<dbReference type="Proteomes" id="UP000685013">
    <property type="component" value="Chromosome 10"/>
</dbReference>
<proteinExistence type="predicted"/>
<comment type="caution">
    <text evidence="2">The sequence shown here is derived from an EMBL/GenBank/DDBJ whole genome shotgun (WGS) entry which is preliminary data.</text>
</comment>
<keyword evidence="3" id="KW-1185">Reference proteome</keyword>
<accession>A0AAV6N3M7</accession>
<organism evidence="2 3">
    <name type="scientific">Cucurbita argyrosperma subsp. sororia</name>
    <dbReference type="NCBI Taxonomy" id="37648"/>
    <lineage>
        <taxon>Eukaryota</taxon>
        <taxon>Viridiplantae</taxon>
        <taxon>Streptophyta</taxon>
        <taxon>Embryophyta</taxon>
        <taxon>Tracheophyta</taxon>
        <taxon>Spermatophyta</taxon>
        <taxon>Magnoliopsida</taxon>
        <taxon>eudicotyledons</taxon>
        <taxon>Gunneridae</taxon>
        <taxon>Pentapetalae</taxon>
        <taxon>rosids</taxon>
        <taxon>fabids</taxon>
        <taxon>Cucurbitales</taxon>
        <taxon>Cucurbitaceae</taxon>
        <taxon>Cucurbiteae</taxon>
        <taxon>Cucurbita</taxon>
    </lineage>
</organism>